<feature type="region of interest" description="Disordered" evidence="1">
    <location>
        <begin position="1"/>
        <end position="361"/>
    </location>
</feature>
<dbReference type="AlphaFoldDB" id="D2S8P8"/>
<organism evidence="2 3">
    <name type="scientific">Geodermatophilus obscurus (strain ATCC 25078 / DSM 43160 / JCM 3152 / CCUG 61914 / KCC A-0152 / KCTC 9177 / NBRC 13315 / NRRL B-3577 / G-20)</name>
    <dbReference type="NCBI Taxonomy" id="526225"/>
    <lineage>
        <taxon>Bacteria</taxon>
        <taxon>Bacillati</taxon>
        <taxon>Actinomycetota</taxon>
        <taxon>Actinomycetes</taxon>
        <taxon>Geodermatophilales</taxon>
        <taxon>Geodermatophilaceae</taxon>
        <taxon>Geodermatophilus</taxon>
    </lineage>
</organism>
<feature type="compositionally biased region" description="Basic and acidic residues" evidence="1">
    <location>
        <begin position="131"/>
        <end position="157"/>
    </location>
</feature>
<feature type="compositionally biased region" description="Basic and acidic residues" evidence="1">
    <location>
        <begin position="57"/>
        <end position="77"/>
    </location>
</feature>
<dbReference type="STRING" id="526225.Gobs_3019"/>
<feature type="compositionally biased region" description="Basic and acidic residues" evidence="1">
    <location>
        <begin position="90"/>
        <end position="103"/>
    </location>
</feature>
<evidence type="ECO:0000313" key="2">
    <source>
        <dbReference type="EMBL" id="ADB75629.1"/>
    </source>
</evidence>
<feature type="region of interest" description="Disordered" evidence="1">
    <location>
        <begin position="639"/>
        <end position="658"/>
    </location>
</feature>
<dbReference type="KEGG" id="gob:Gobs_3019"/>
<feature type="compositionally biased region" description="Acidic residues" evidence="1">
    <location>
        <begin position="639"/>
        <end position="650"/>
    </location>
</feature>
<feature type="compositionally biased region" description="Gly residues" evidence="1">
    <location>
        <begin position="7"/>
        <end position="35"/>
    </location>
</feature>
<dbReference type="EMBL" id="CP001867">
    <property type="protein sequence ID" value="ADB75629.1"/>
    <property type="molecule type" value="Genomic_DNA"/>
</dbReference>
<name>D2S8P8_GEOOG</name>
<proteinExistence type="predicted"/>
<dbReference type="Gene3D" id="1.25.40.10">
    <property type="entry name" value="Tetratricopeptide repeat domain"/>
    <property type="match status" value="1"/>
</dbReference>
<feature type="compositionally biased region" description="Low complexity" evidence="1">
    <location>
        <begin position="584"/>
        <end position="594"/>
    </location>
</feature>
<feature type="compositionally biased region" description="Basic and acidic residues" evidence="1">
    <location>
        <begin position="112"/>
        <end position="123"/>
    </location>
</feature>
<dbReference type="InterPro" id="IPR011990">
    <property type="entry name" value="TPR-like_helical_dom_sf"/>
</dbReference>
<feature type="compositionally biased region" description="Acidic residues" evidence="1">
    <location>
        <begin position="595"/>
        <end position="634"/>
    </location>
</feature>
<feature type="compositionally biased region" description="Basic and acidic residues" evidence="1">
    <location>
        <begin position="165"/>
        <end position="296"/>
    </location>
</feature>
<dbReference type="Proteomes" id="UP000001382">
    <property type="component" value="Chromosome"/>
</dbReference>
<evidence type="ECO:0000256" key="1">
    <source>
        <dbReference type="SAM" id="MobiDB-lite"/>
    </source>
</evidence>
<protein>
    <submittedName>
        <fullName evidence="2">Uncharacterized protein</fullName>
    </submittedName>
</protein>
<reference evidence="2 3" key="1">
    <citation type="journal article" date="2010" name="Stand. Genomic Sci.">
        <title>Complete genome sequence of Geodermatophilus obscurus type strain (G-20).</title>
        <authorList>
            <person name="Ivanova N."/>
            <person name="Sikorski J."/>
            <person name="Jando M."/>
            <person name="Munk C."/>
            <person name="Lapidus A."/>
            <person name="Glavina Del Rio T."/>
            <person name="Copeland A."/>
            <person name="Tice H."/>
            <person name="Cheng J.-F."/>
            <person name="Lucas S."/>
            <person name="Chen F."/>
            <person name="Nolan M."/>
            <person name="Bruce D."/>
            <person name="Goodwin L."/>
            <person name="Pitluck S."/>
            <person name="Mavromatis K."/>
            <person name="Mikhailova N."/>
            <person name="Pati A."/>
            <person name="Chen A."/>
            <person name="Palaniappan K."/>
            <person name="Land M."/>
            <person name="Hauser L."/>
            <person name="Chang Y.-J."/>
            <person name="Jeffries C.D."/>
            <person name="Meincke L."/>
            <person name="Brettin T."/>
            <person name="Detter J.C."/>
            <person name="Detter J.C."/>
            <person name="Rohde M."/>
            <person name="Goeker M."/>
            <person name="Bristow J."/>
            <person name="Eisen J.A."/>
            <person name="Markowitz V."/>
            <person name="Hugenholtz P."/>
            <person name="Kyrpides N.C."/>
            <person name="Klenk H.-P."/>
        </authorList>
    </citation>
    <scope>NUCLEOTIDE SEQUENCE [LARGE SCALE GENOMIC DNA]</scope>
    <source>
        <strain evidence="3">ATCC 25078 / DSM 43160 / JCM 3152 / KCC A-0152 / KCTC 9177 / NBRC 13315 / NRRL B-3577 / G-20</strain>
    </source>
</reference>
<dbReference type="SUPFAM" id="SSF48452">
    <property type="entry name" value="TPR-like"/>
    <property type="match status" value="1"/>
</dbReference>
<evidence type="ECO:0000313" key="3">
    <source>
        <dbReference type="Proteomes" id="UP000001382"/>
    </source>
</evidence>
<feature type="compositionally biased region" description="Low complexity" evidence="1">
    <location>
        <begin position="36"/>
        <end position="47"/>
    </location>
</feature>
<accession>D2S8P8</accession>
<feature type="region of interest" description="Disordered" evidence="1">
    <location>
        <begin position="584"/>
        <end position="634"/>
    </location>
</feature>
<sequence>MTSPRRGAGGTGGQGPRGGRGGSGQGRPQGRGAGARGASSGRDAQGSWQGRRPAGGRSEDGRGGSWQERRPEGDRPQRRPQGQAGSRGEGGSRQDWRDRRPQRDAGSNAGAPRREWQDRRPQGDRPAAGRSDWRDRRPSADRGRDDRPGRDDRRPQGDRPAVGRSDWRDRRPSADRGRDDRAGQDDRRPQGERPARGSWQDRRSAGERPQGERPARGSWQDRRSAGERPQGERPARGSWQDRRSAGERPQGERPARSTWQDRRSAGERPQGEQTGWRDRPRGGRSDVAPDRREGRPQRPGGSHGEWQSREGRPGGQRSDWRDRRPGDDRRGRPEHGQRPPRSGERTPPAPAGPEIPDWADPRELDQSIRAALRGLDPRNAQRVAGHLVVAGTLVDDQPEEALAHARAARDRASRIAVVREAVGVAAYHAGDYAEAARELRAYRRMSGDTGYRAVLADCERALGRPEVALRLVREALAEHPDTEETVELRLVEAGARQDLDELSAARLVLEGVLGGRPRPDSVDWTDPAVLRVSAAYADILEAAGESALAAEWHAAVAAHTPDESDVEFSEEELPVVDVAPAVEAAETPVGGAPSDADDDSGGDDDSGDDAGDDAGSDDDGDESGAYDFHEDVEAEVAELLGETDEPEDAAAAEAAAEH</sequence>
<gene>
    <name evidence="2" type="ordered locus">Gobs_3019</name>
</gene>
<reference evidence="3" key="2">
    <citation type="submission" date="2010-01" db="EMBL/GenBank/DDBJ databases">
        <title>The complete genome of Geodermatophilus obscurus DSM 43160.</title>
        <authorList>
            <consortium name="US DOE Joint Genome Institute (JGI-PGF)"/>
            <person name="Lucas S."/>
            <person name="Copeland A."/>
            <person name="Lapidus A."/>
            <person name="Glavina del Rio T."/>
            <person name="Dalin E."/>
            <person name="Tice H."/>
            <person name="Bruce D."/>
            <person name="Goodwin L."/>
            <person name="Pitluck S."/>
            <person name="Kyrpides N."/>
            <person name="Mavromatis K."/>
            <person name="Ivanova N."/>
            <person name="Munk A.C."/>
            <person name="Brettin T."/>
            <person name="Detter J.C."/>
            <person name="Han C."/>
            <person name="Larimer F."/>
            <person name="Land M."/>
            <person name="Hauser L."/>
            <person name="Markowitz V."/>
            <person name="Cheng J.-F."/>
            <person name="Hugenholtz P."/>
            <person name="Woyke T."/>
            <person name="Wu D."/>
            <person name="Jando M."/>
            <person name="Schneider S."/>
            <person name="Klenk H.-P."/>
            <person name="Eisen J.A."/>
        </authorList>
    </citation>
    <scope>NUCLEOTIDE SEQUENCE [LARGE SCALE GENOMIC DNA]</scope>
    <source>
        <strain evidence="3">ATCC 25078 / DSM 43160 / JCM 3152 / KCC A-0152 / KCTC 9177 / NBRC 13315 / NRRL B-3577 / G-20</strain>
    </source>
</reference>
<keyword evidence="3" id="KW-1185">Reference proteome</keyword>
<feature type="compositionally biased region" description="Basic and acidic residues" evidence="1">
    <location>
        <begin position="306"/>
        <end position="344"/>
    </location>
</feature>
<dbReference type="HOGENOM" id="CLU_416633_0_0_11"/>
<dbReference type="eggNOG" id="COG0457">
    <property type="taxonomic scope" value="Bacteria"/>
</dbReference>